<proteinExistence type="predicted"/>
<evidence type="ECO:0000313" key="3">
    <source>
        <dbReference type="Proteomes" id="UP000814243"/>
    </source>
</evidence>
<gene>
    <name evidence="2" type="ORF">HF086_014068</name>
</gene>
<sequence length="209" mass="23239">MRNFRPITYPERFPTPHAISAHPPLRTRGQHNDDQVVGACHHKIAKRETKYRRTKANKLELGGANEQSLSPLPPPPQTQAIEEMNVAVCFSQEQLQLVYDAIDADTTSTEALSVAAPLVGALQIPSPLPHLLTIPPSPPLPLHPQTSLEEKLARIFYMVIVALPFSSLLAVPLPLPRLHSLTSLKEELSLIFSYDVPRRIESSACRRDK</sequence>
<name>A0A922MMR1_SPOEX</name>
<evidence type="ECO:0000256" key="1">
    <source>
        <dbReference type="SAM" id="MobiDB-lite"/>
    </source>
</evidence>
<protein>
    <submittedName>
        <fullName evidence="2">Uncharacterized protein</fullName>
    </submittedName>
</protein>
<dbReference type="Proteomes" id="UP000814243">
    <property type="component" value="Unassembled WGS sequence"/>
</dbReference>
<accession>A0A922MMR1</accession>
<feature type="region of interest" description="Disordered" evidence="1">
    <location>
        <begin position="1"/>
        <end position="25"/>
    </location>
</feature>
<dbReference type="EMBL" id="JACEFF010000350">
    <property type="protein sequence ID" value="KAH9639204.1"/>
    <property type="molecule type" value="Genomic_DNA"/>
</dbReference>
<evidence type="ECO:0000313" key="2">
    <source>
        <dbReference type="EMBL" id="KAH9639204.1"/>
    </source>
</evidence>
<reference evidence="2" key="1">
    <citation type="journal article" date="2021" name="G3 (Bethesda)">
        <title>Genome and transcriptome analysis of the beet armyworm Spodoptera exigua reveals targets for pest control. .</title>
        <authorList>
            <person name="Simon S."/>
            <person name="Breeschoten T."/>
            <person name="Jansen H.J."/>
            <person name="Dirks R.P."/>
            <person name="Schranz M.E."/>
            <person name="Ros V.I.D."/>
        </authorList>
    </citation>
    <scope>NUCLEOTIDE SEQUENCE</scope>
    <source>
        <strain evidence="2">TB_SE_WUR_2020</strain>
    </source>
</reference>
<dbReference type="AlphaFoldDB" id="A0A922MMR1"/>
<organism evidence="2 3">
    <name type="scientific">Spodoptera exigua</name>
    <name type="common">Beet armyworm</name>
    <name type="synonym">Noctua fulgens</name>
    <dbReference type="NCBI Taxonomy" id="7107"/>
    <lineage>
        <taxon>Eukaryota</taxon>
        <taxon>Metazoa</taxon>
        <taxon>Ecdysozoa</taxon>
        <taxon>Arthropoda</taxon>
        <taxon>Hexapoda</taxon>
        <taxon>Insecta</taxon>
        <taxon>Pterygota</taxon>
        <taxon>Neoptera</taxon>
        <taxon>Endopterygota</taxon>
        <taxon>Lepidoptera</taxon>
        <taxon>Glossata</taxon>
        <taxon>Ditrysia</taxon>
        <taxon>Noctuoidea</taxon>
        <taxon>Noctuidae</taxon>
        <taxon>Amphipyrinae</taxon>
        <taxon>Spodoptera</taxon>
    </lineage>
</organism>
<comment type="caution">
    <text evidence="2">The sequence shown here is derived from an EMBL/GenBank/DDBJ whole genome shotgun (WGS) entry which is preliminary data.</text>
</comment>